<evidence type="ECO:0000256" key="3">
    <source>
        <dbReference type="ARBA" id="ARBA00023163"/>
    </source>
</evidence>
<organism evidence="5 6">
    <name type="scientific">Paracoccus alkanivorans</name>
    <dbReference type="NCBI Taxonomy" id="2116655"/>
    <lineage>
        <taxon>Bacteria</taxon>
        <taxon>Pseudomonadati</taxon>
        <taxon>Pseudomonadota</taxon>
        <taxon>Alphaproteobacteria</taxon>
        <taxon>Rhodobacterales</taxon>
        <taxon>Paracoccaceae</taxon>
        <taxon>Paracoccus</taxon>
    </lineage>
</organism>
<comment type="caution">
    <text evidence="5">The sequence shown here is derived from an EMBL/GenBank/DDBJ whole genome shotgun (WGS) entry which is preliminary data.</text>
</comment>
<dbReference type="PANTHER" id="PTHR33204">
    <property type="entry name" value="TRANSCRIPTIONAL REGULATOR, MARR FAMILY"/>
    <property type="match status" value="1"/>
</dbReference>
<evidence type="ECO:0000256" key="1">
    <source>
        <dbReference type="ARBA" id="ARBA00023015"/>
    </source>
</evidence>
<dbReference type="PROSITE" id="PS51118">
    <property type="entry name" value="HTH_HXLR"/>
    <property type="match status" value="1"/>
</dbReference>
<dbReference type="Gene3D" id="1.10.10.10">
    <property type="entry name" value="Winged helix-like DNA-binding domain superfamily/Winged helix DNA-binding domain"/>
    <property type="match status" value="1"/>
</dbReference>
<feature type="domain" description="HTH hxlR-type" evidence="4">
    <location>
        <begin position="16"/>
        <end position="109"/>
    </location>
</feature>
<proteinExistence type="predicted"/>
<name>A0A3M0MJC0_9RHOB</name>
<keyword evidence="3" id="KW-0804">Transcription</keyword>
<evidence type="ECO:0000256" key="2">
    <source>
        <dbReference type="ARBA" id="ARBA00023125"/>
    </source>
</evidence>
<reference evidence="5 6" key="1">
    <citation type="submission" date="2018-07" db="EMBL/GenBank/DDBJ databases">
        <authorList>
            <person name="Zhang Y."/>
            <person name="Wang L."/>
            <person name="Ma S."/>
        </authorList>
    </citation>
    <scope>NUCLEOTIDE SEQUENCE [LARGE SCALE GENOMIC DNA]</scope>
    <source>
        <strain evidence="5 6">4-2</strain>
    </source>
</reference>
<dbReference type="AlphaFoldDB" id="A0A3M0MJC0"/>
<dbReference type="Proteomes" id="UP000273516">
    <property type="component" value="Unassembled WGS sequence"/>
</dbReference>
<dbReference type="InterPro" id="IPR002577">
    <property type="entry name" value="HTH_HxlR"/>
</dbReference>
<dbReference type="PANTHER" id="PTHR33204:SF18">
    <property type="entry name" value="TRANSCRIPTIONAL REGULATORY PROTEIN"/>
    <property type="match status" value="1"/>
</dbReference>
<sequence>MMKDGEKMRIRYDEGCLAAHALNVVGDRWALLVVRELMFTPKRFQVIRSGLPGITAGVLTQRLAQLAEAGVARHDPNTGAYALTESGRDLFPVLQAIGRWGAKHPGHDPRRFISPTALMISMTAMINRNAAQGRHITAGFRSGHEGFVIRLTGDGIARVEAAQEINADFVLEGDGNHLAAAVYGPTPLAELAAAGAIGLTGHAVAAQRFVNLFSLRVD</sequence>
<dbReference type="OrthoDB" id="9782219at2"/>
<dbReference type="Gene3D" id="3.30.1050.10">
    <property type="entry name" value="SCP2 sterol-binding domain"/>
    <property type="match status" value="1"/>
</dbReference>
<dbReference type="SUPFAM" id="SSF55718">
    <property type="entry name" value="SCP-like"/>
    <property type="match status" value="1"/>
</dbReference>
<dbReference type="GO" id="GO:0003677">
    <property type="term" value="F:DNA binding"/>
    <property type="evidence" value="ECO:0007669"/>
    <property type="project" value="UniProtKB-KW"/>
</dbReference>
<evidence type="ECO:0000313" key="6">
    <source>
        <dbReference type="Proteomes" id="UP000273516"/>
    </source>
</evidence>
<evidence type="ECO:0000259" key="4">
    <source>
        <dbReference type="PROSITE" id="PS51118"/>
    </source>
</evidence>
<gene>
    <name evidence="5" type="ORF">C9E81_01980</name>
</gene>
<keyword evidence="2" id="KW-0238">DNA-binding</keyword>
<dbReference type="Pfam" id="PF01638">
    <property type="entry name" value="HxlR"/>
    <property type="match status" value="1"/>
</dbReference>
<protein>
    <submittedName>
        <fullName evidence="5">Transcriptional regulator</fullName>
    </submittedName>
</protein>
<dbReference type="SUPFAM" id="SSF46785">
    <property type="entry name" value="Winged helix' DNA-binding domain"/>
    <property type="match status" value="1"/>
</dbReference>
<dbReference type="InterPro" id="IPR036527">
    <property type="entry name" value="SCP2_sterol-bd_dom_sf"/>
</dbReference>
<evidence type="ECO:0000313" key="5">
    <source>
        <dbReference type="EMBL" id="RMC37545.1"/>
    </source>
</evidence>
<dbReference type="InterPro" id="IPR036390">
    <property type="entry name" value="WH_DNA-bd_sf"/>
</dbReference>
<accession>A0A3M0MJC0</accession>
<dbReference type="EMBL" id="QOKZ01000001">
    <property type="protein sequence ID" value="RMC37545.1"/>
    <property type="molecule type" value="Genomic_DNA"/>
</dbReference>
<dbReference type="InterPro" id="IPR036388">
    <property type="entry name" value="WH-like_DNA-bd_sf"/>
</dbReference>
<keyword evidence="6" id="KW-1185">Reference proteome</keyword>
<keyword evidence="1" id="KW-0805">Transcription regulation</keyword>